<dbReference type="Gene3D" id="2.40.160.60">
    <property type="entry name" value="Outer membrane protein transport protein (OMPP1/FadL/TodX)"/>
    <property type="match status" value="1"/>
</dbReference>
<name>A0ABV6KYY7_9SPHI</name>
<proteinExistence type="predicted"/>
<evidence type="ECO:0000256" key="2">
    <source>
        <dbReference type="SAM" id="SignalP"/>
    </source>
</evidence>
<feature type="domain" description="Outer membrane protein beta-barrel" evidence="3">
    <location>
        <begin position="10"/>
        <end position="213"/>
    </location>
</feature>
<dbReference type="Pfam" id="PF13505">
    <property type="entry name" value="OMP_b-brl"/>
    <property type="match status" value="1"/>
</dbReference>
<dbReference type="SUPFAM" id="SSF56935">
    <property type="entry name" value="Porins"/>
    <property type="match status" value="1"/>
</dbReference>
<protein>
    <submittedName>
        <fullName evidence="4">Autotransporter outer membrane beta-barrel domain-containing protein</fullName>
    </submittedName>
</protein>
<sequence>MKKILVLIPAFLLAFQISKAQTEKGSQTLGIDVQFTHQKTSQDRSLPGFDSYAYDFKATNFSIGPTYSYFIADKLDIGISANYGYYKQDSNDNNYATNQSSHQYGASLFLRKYFMFGDKLGLRAGPYLGYTRYDFRSNANGSFIKTKNDSYNVGANMALVYYPAKKLGVAATLANLSYNHTKIKDDAGLHGSSDNVFFNLVNDGLAISVFYTFGGK</sequence>
<gene>
    <name evidence="4" type="ORF">ACFFGT_00700</name>
</gene>
<evidence type="ECO:0000259" key="3">
    <source>
        <dbReference type="Pfam" id="PF13505"/>
    </source>
</evidence>
<organism evidence="4 5">
    <name type="scientific">Mucilaginibacter angelicae</name>
    <dbReference type="NCBI Taxonomy" id="869718"/>
    <lineage>
        <taxon>Bacteria</taxon>
        <taxon>Pseudomonadati</taxon>
        <taxon>Bacteroidota</taxon>
        <taxon>Sphingobacteriia</taxon>
        <taxon>Sphingobacteriales</taxon>
        <taxon>Sphingobacteriaceae</taxon>
        <taxon>Mucilaginibacter</taxon>
    </lineage>
</organism>
<feature type="signal peptide" evidence="2">
    <location>
        <begin position="1"/>
        <end position="20"/>
    </location>
</feature>
<evidence type="ECO:0000256" key="1">
    <source>
        <dbReference type="ARBA" id="ARBA00022729"/>
    </source>
</evidence>
<reference evidence="4 5" key="1">
    <citation type="submission" date="2024-09" db="EMBL/GenBank/DDBJ databases">
        <authorList>
            <person name="Sun Q."/>
            <person name="Mori K."/>
        </authorList>
    </citation>
    <scope>NUCLEOTIDE SEQUENCE [LARGE SCALE GENOMIC DNA]</scope>
    <source>
        <strain evidence="4 5">NCAIM B.02415</strain>
    </source>
</reference>
<comment type="caution">
    <text evidence="4">The sequence shown here is derived from an EMBL/GenBank/DDBJ whole genome shotgun (WGS) entry which is preliminary data.</text>
</comment>
<feature type="chain" id="PRO_5046909316" evidence="2">
    <location>
        <begin position="21"/>
        <end position="216"/>
    </location>
</feature>
<accession>A0ABV6KYY7</accession>
<dbReference type="EMBL" id="JBHLTS010000004">
    <property type="protein sequence ID" value="MFC0512689.1"/>
    <property type="molecule type" value="Genomic_DNA"/>
</dbReference>
<keyword evidence="1 2" id="KW-0732">Signal</keyword>
<dbReference type="Proteomes" id="UP001589828">
    <property type="component" value="Unassembled WGS sequence"/>
</dbReference>
<keyword evidence="5" id="KW-1185">Reference proteome</keyword>
<evidence type="ECO:0000313" key="5">
    <source>
        <dbReference type="Proteomes" id="UP001589828"/>
    </source>
</evidence>
<dbReference type="InterPro" id="IPR027385">
    <property type="entry name" value="Beta-barrel_OMP"/>
</dbReference>
<dbReference type="RefSeq" id="WP_377020566.1">
    <property type="nucleotide sequence ID" value="NZ_JBHLTS010000004.1"/>
</dbReference>
<evidence type="ECO:0000313" key="4">
    <source>
        <dbReference type="EMBL" id="MFC0512689.1"/>
    </source>
</evidence>